<dbReference type="EMBL" id="CP061510">
    <property type="protein sequence ID" value="QSB45802.1"/>
    <property type="molecule type" value="Genomic_DNA"/>
</dbReference>
<evidence type="ECO:0000313" key="2">
    <source>
        <dbReference type="EMBL" id="QSB45802.1"/>
    </source>
</evidence>
<name>A0ABX7KE44_9SPHN</name>
<feature type="domain" description="ABM" evidence="1">
    <location>
        <begin position="2"/>
        <end position="91"/>
    </location>
</feature>
<dbReference type="Proteomes" id="UP000663637">
    <property type="component" value="Chromosome"/>
</dbReference>
<evidence type="ECO:0000259" key="1">
    <source>
        <dbReference type="PROSITE" id="PS51725"/>
    </source>
</evidence>
<sequence>MITEIVEIRIKSKMQDEFIAGVEKSKELFERSPGFQNLELHRQIEDPEIFLLFINWDSVSHHMDMFRKSPEYQEWRGNVGHFFADTPRLQHSKTQLAY</sequence>
<dbReference type="InterPro" id="IPR007138">
    <property type="entry name" value="ABM_dom"/>
</dbReference>
<gene>
    <name evidence="2" type="ORF">IDJ81_06855</name>
</gene>
<keyword evidence="2" id="KW-0560">Oxidoreductase</keyword>
<keyword evidence="3" id="KW-1185">Reference proteome</keyword>
<dbReference type="Pfam" id="PF03992">
    <property type="entry name" value="ABM"/>
    <property type="match status" value="1"/>
</dbReference>
<dbReference type="InterPro" id="IPR011008">
    <property type="entry name" value="Dimeric_a/b-barrel"/>
</dbReference>
<protein>
    <submittedName>
        <fullName evidence="2">Antibiotic biosynthesis monooxygenase</fullName>
    </submittedName>
</protein>
<proteinExistence type="predicted"/>
<evidence type="ECO:0000313" key="3">
    <source>
        <dbReference type="Proteomes" id="UP000663637"/>
    </source>
</evidence>
<dbReference type="RefSeq" id="WP_205445091.1">
    <property type="nucleotide sequence ID" value="NZ_CP061510.1"/>
</dbReference>
<keyword evidence="2" id="KW-0503">Monooxygenase</keyword>
<accession>A0ABX7KE44</accession>
<dbReference type="GO" id="GO:0004497">
    <property type="term" value="F:monooxygenase activity"/>
    <property type="evidence" value="ECO:0007669"/>
    <property type="project" value="UniProtKB-KW"/>
</dbReference>
<organism evidence="2 3">
    <name type="scientific">Tsuneonella flava</name>
    <dbReference type="NCBI Taxonomy" id="2055955"/>
    <lineage>
        <taxon>Bacteria</taxon>
        <taxon>Pseudomonadati</taxon>
        <taxon>Pseudomonadota</taxon>
        <taxon>Alphaproteobacteria</taxon>
        <taxon>Sphingomonadales</taxon>
        <taxon>Erythrobacteraceae</taxon>
        <taxon>Tsuneonella</taxon>
    </lineage>
</organism>
<dbReference type="Gene3D" id="3.30.70.100">
    <property type="match status" value="1"/>
</dbReference>
<reference evidence="2 3" key="1">
    <citation type="submission" date="2020-09" db="EMBL/GenBank/DDBJ databases">
        <title>Complete genome sequence of altererythrobacter flavus SS-21NJ, isolated from Dongying oil sludge in Shandong province.</title>
        <authorList>
            <person name="Sun S."/>
            <person name="Zhang Z."/>
        </authorList>
    </citation>
    <scope>NUCLEOTIDE SEQUENCE [LARGE SCALE GENOMIC DNA]</scope>
    <source>
        <strain evidence="2 3">SS-21NJ</strain>
    </source>
</reference>
<dbReference type="SUPFAM" id="SSF54909">
    <property type="entry name" value="Dimeric alpha+beta barrel"/>
    <property type="match status" value="1"/>
</dbReference>
<dbReference type="PROSITE" id="PS51725">
    <property type="entry name" value="ABM"/>
    <property type="match status" value="1"/>
</dbReference>